<organism evidence="1 2">
    <name type="scientific">Chitinophaga qingshengii</name>
    <dbReference type="NCBI Taxonomy" id="1569794"/>
    <lineage>
        <taxon>Bacteria</taxon>
        <taxon>Pseudomonadati</taxon>
        <taxon>Bacteroidota</taxon>
        <taxon>Chitinophagia</taxon>
        <taxon>Chitinophagales</taxon>
        <taxon>Chitinophagaceae</taxon>
        <taxon>Chitinophaga</taxon>
    </lineage>
</organism>
<evidence type="ECO:0008006" key="3">
    <source>
        <dbReference type="Google" id="ProtNLM"/>
    </source>
</evidence>
<reference evidence="1 2" key="1">
    <citation type="submission" date="2020-09" db="EMBL/GenBank/DDBJ databases">
        <title>Genome sequences of type strains of Chitinophaga qingshengii and Chitinophaga varians.</title>
        <authorList>
            <person name="Kittiwongwattana C."/>
        </authorList>
    </citation>
    <scope>NUCLEOTIDE SEQUENCE [LARGE SCALE GENOMIC DNA]</scope>
    <source>
        <strain evidence="1 2">JCM 30026</strain>
    </source>
</reference>
<dbReference type="Proteomes" id="UP000659124">
    <property type="component" value="Unassembled WGS sequence"/>
</dbReference>
<keyword evidence="2" id="KW-1185">Reference proteome</keyword>
<proteinExistence type="predicted"/>
<evidence type="ECO:0000313" key="2">
    <source>
        <dbReference type="Proteomes" id="UP000659124"/>
    </source>
</evidence>
<name>A0ABR7TIX8_9BACT</name>
<accession>A0ABR7TIX8</accession>
<sequence length="195" mass="22578">MMKRKATLVIILVGLGLLVLCFKYIYGWMSFHRNVDTSVGFLNNTVVSGENYIQDSTQIIHQLKKSLLRHEDFFNSSAYDDSTQIIIDSIVYSPDLKKVGILVIAKNATSKQLLPDKRYNWYYDATCYLGVRQADSITLKMTGATYTNSYSEQRISDIMRAACFRTFAIDDSLHKYNLNDTRFWSAPIWKKYFDQ</sequence>
<gene>
    <name evidence="1" type="ORF">ICL07_08470</name>
</gene>
<evidence type="ECO:0000313" key="1">
    <source>
        <dbReference type="EMBL" id="MBC9930409.1"/>
    </source>
</evidence>
<comment type="caution">
    <text evidence="1">The sequence shown here is derived from an EMBL/GenBank/DDBJ whole genome shotgun (WGS) entry which is preliminary data.</text>
</comment>
<protein>
    <recommendedName>
        <fullName evidence="3">TPM domain-containing protein</fullName>
    </recommendedName>
</protein>
<dbReference type="RefSeq" id="WP_188087482.1">
    <property type="nucleotide sequence ID" value="NZ_JACVFC010000001.1"/>
</dbReference>
<dbReference type="EMBL" id="JACVFC010000001">
    <property type="protein sequence ID" value="MBC9930409.1"/>
    <property type="molecule type" value="Genomic_DNA"/>
</dbReference>